<dbReference type="Proteomes" id="UP000033070">
    <property type="component" value="Chromosome"/>
</dbReference>
<dbReference type="GO" id="GO:0020037">
    <property type="term" value="F:heme binding"/>
    <property type="evidence" value="ECO:0007669"/>
    <property type="project" value="InterPro"/>
</dbReference>
<keyword evidence="10" id="KW-1185">Reference proteome</keyword>
<name>A0A2Z6GG63_9PROT</name>
<dbReference type="InterPro" id="IPR036909">
    <property type="entry name" value="Cyt_c-like_dom_sf"/>
</dbReference>
<dbReference type="PROSITE" id="PS51007">
    <property type="entry name" value="CYTC"/>
    <property type="match status" value="1"/>
</dbReference>
<evidence type="ECO:0000256" key="2">
    <source>
        <dbReference type="ARBA" id="ARBA00022617"/>
    </source>
</evidence>
<gene>
    <name evidence="9" type="ORF">OYT1_ch2678</name>
</gene>
<dbReference type="RefSeq" id="WP_062627341.1">
    <property type="nucleotide sequence ID" value="NZ_AP018738.1"/>
</dbReference>
<sequence>MKSIIASMIAAAGLMVAGSAAAVDMPATAKKLNCTACHAIDKKVVGPGWKAVSDKYKGDAGAEAKLITKVTKGGGGVWGSMPMPANDPSGTKQTEIKELVKFILAL</sequence>
<comment type="PTM">
    <text evidence="6">Binds 1 heme c group covalently per subunit.</text>
</comment>
<dbReference type="InterPro" id="IPR002324">
    <property type="entry name" value="Cyt_c_ID"/>
</dbReference>
<keyword evidence="5 6" id="KW-0408">Iron</keyword>
<feature type="domain" description="Cytochrome c" evidence="8">
    <location>
        <begin position="13"/>
        <end position="106"/>
    </location>
</feature>
<dbReference type="EMBL" id="AP018738">
    <property type="protein sequence ID" value="BBE52185.1"/>
    <property type="molecule type" value="Genomic_DNA"/>
</dbReference>
<feature type="binding site" description="axial binding residue" evidence="6">
    <location>
        <position position="83"/>
    </location>
    <ligand>
        <name>heme c</name>
        <dbReference type="ChEBI" id="CHEBI:61717"/>
    </ligand>
    <ligandPart>
        <name>Fe</name>
        <dbReference type="ChEBI" id="CHEBI:18248"/>
    </ligandPart>
</feature>
<keyword evidence="2 6" id="KW-0349">Heme</keyword>
<dbReference type="SUPFAM" id="SSF46626">
    <property type="entry name" value="Cytochrome c"/>
    <property type="match status" value="1"/>
</dbReference>
<dbReference type="GO" id="GO:0009055">
    <property type="term" value="F:electron transfer activity"/>
    <property type="evidence" value="ECO:0007669"/>
    <property type="project" value="InterPro"/>
</dbReference>
<protein>
    <submittedName>
        <fullName evidence="9">Cytochrome c-551</fullName>
    </submittedName>
</protein>
<dbReference type="PRINTS" id="PR00606">
    <property type="entry name" value="CYTCHROMECID"/>
</dbReference>
<keyword evidence="4" id="KW-0249">Electron transport</keyword>
<dbReference type="Gene3D" id="1.10.760.10">
    <property type="entry name" value="Cytochrome c-like domain"/>
    <property type="match status" value="1"/>
</dbReference>
<accession>A0A2Z6GG63</accession>
<evidence type="ECO:0000256" key="4">
    <source>
        <dbReference type="ARBA" id="ARBA00022982"/>
    </source>
</evidence>
<dbReference type="KEGG" id="fam:OYT1_ch2678"/>
<evidence type="ECO:0000256" key="7">
    <source>
        <dbReference type="SAM" id="SignalP"/>
    </source>
</evidence>
<dbReference type="InterPro" id="IPR009056">
    <property type="entry name" value="Cyt_c-like_dom"/>
</dbReference>
<organism evidence="9 10">
    <name type="scientific">Ferriphaselus amnicola</name>
    <dbReference type="NCBI Taxonomy" id="1188319"/>
    <lineage>
        <taxon>Bacteria</taxon>
        <taxon>Pseudomonadati</taxon>
        <taxon>Pseudomonadota</taxon>
        <taxon>Betaproteobacteria</taxon>
        <taxon>Nitrosomonadales</taxon>
        <taxon>Gallionellaceae</taxon>
        <taxon>Ferriphaselus</taxon>
    </lineage>
</organism>
<evidence type="ECO:0000313" key="9">
    <source>
        <dbReference type="EMBL" id="BBE52185.1"/>
    </source>
</evidence>
<evidence type="ECO:0000256" key="5">
    <source>
        <dbReference type="ARBA" id="ARBA00023004"/>
    </source>
</evidence>
<dbReference type="Pfam" id="PF00034">
    <property type="entry name" value="Cytochrom_C"/>
    <property type="match status" value="1"/>
</dbReference>
<evidence type="ECO:0000259" key="8">
    <source>
        <dbReference type="PROSITE" id="PS51007"/>
    </source>
</evidence>
<feature type="chain" id="PRO_5017438027" evidence="7">
    <location>
        <begin position="23"/>
        <end position="106"/>
    </location>
</feature>
<evidence type="ECO:0000256" key="6">
    <source>
        <dbReference type="PIRSR" id="PIRSR602324-1"/>
    </source>
</evidence>
<keyword evidence="3 6" id="KW-0479">Metal-binding</keyword>
<evidence type="ECO:0000256" key="3">
    <source>
        <dbReference type="ARBA" id="ARBA00022723"/>
    </source>
</evidence>
<feature type="binding site" description="axial binding residue" evidence="6">
    <location>
        <position position="38"/>
    </location>
    <ligand>
        <name>heme c</name>
        <dbReference type="ChEBI" id="CHEBI:61717"/>
    </ligand>
    <ligandPart>
        <name>Fe</name>
        <dbReference type="ChEBI" id="CHEBI:18248"/>
    </ligandPart>
</feature>
<evidence type="ECO:0000256" key="1">
    <source>
        <dbReference type="ARBA" id="ARBA00022448"/>
    </source>
</evidence>
<feature type="binding site" description="covalent" evidence="6">
    <location>
        <position position="34"/>
    </location>
    <ligand>
        <name>heme c</name>
        <dbReference type="ChEBI" id="CHEBI:61717"/>
    </ligand>
</feature>
<proteinExistence type="predicted"/>
<dbReference type="STRING" id="1188319.OYT1_02245"/>
<feature type="signal peptide" evidence="7">
    <location>
        <begin position="1"/>
        <end position="22"/>
    </location>
</feature>
<dbReference type="AlphaFoldDB" id="A0A2Z6GG63"/>
<keyword evidence="7" id="KW-0732">Signal</keyword>
<dbReference type="GO" id="GO:0005506">
    <property type="term" value="F:iron ion binding"/>
    <property type="evidence" value="ECO:0007669"/>
    <property type="project" value="InterPro"/>
</dbReference>
<dbReference type="OrthoDB" id="9811281at2"/>
<reference evidence="9 10" key="1">
    <citation type="submission" date="2018-06" db="EMBL/GenBank/DDBJ databases">
        <title>OYT1 Genome Sequencing.</title>
        <authorList>
            <person name="Kato S."/>
            <person name="Itoh T."/>
            <person name="Ohkuma M."/>
        </authorList>
    </citation>
    <scope>NUCLEOTIDE SEQUENCE [LARGE SCALE GENOMIC DNA]</scope>
    <source>
        <strain evidence="9 10">OYT1</strain>
    </source>
</reference>
<evidence type="ECO:0000313" key="10">
    <source>
        <dbReference type="Proteomes" id="UP000033070"/>
    </source>
</evidence>
<keyword evidence="1" id="KW-0813">Transport</keyword>